<protein>
    <recommendedName>
        <fullName evidence="3">histidine kinase</fullName>
        <ecNumber evidence="3">2.7.13.3</ecNumber>
    </recommendedName>
</protein>
<keyword evidence="7" id="KW-0418">Kinase</keyword>
<evidence type="ECO:0000256" key="11">
    <source>
        <dbReference type="SAM" id="MobiDB-lite"/>
    </source>
</evidence>
<evidence type="ECO:0000259" key="13">
    <source>
        <dbReference type="PROSITE" id="PS50109"/>
    </source>
</evidence>
<evidence type="ECO:0000256" key="8">
    <source>
        <dbReference type="ARBA" id="ARBA00022989"/>
    </source>
</evidence>
<dbReference type="SMART" id="SM00304">
    <property type="entry name" value="HAMP"/>
    <property type="match status" value="1"/>
</dbReference>
<keyword evidence="8 12" id="KW-1133">Transmembrane helix</keyword>
<gene>
    <name evidence="15" type="ORF">GCM10022419_075850</name>
</gene>
<keyword evidence="10 12" id="KW-0472">Membrane</keyword>
<evidence type="ECO:0000256" key="7">
    <source>
        <dbReference type="ARBA" id="ARBA00022777"/>
    </source>
</evidence>
<dbReference type="Pfam" id="PF02518">
    <property type="entry name" value="HATPase_c"/>
    <property type="match status" value="1"/>
</dbReference>
<dbReference type="PANTHER" id="PTHR45436:SF5">
    <property type="entry name" value="SENSOR HISTIDINE KINASE TRCS"/>
    <property type="match status" value="1"/>
</dbReference>
<keyword evidence="9" id="KW-0902">Two-component regulatory system</keyword>
<dbReference type="PROSITE" id="PS50885">
    <property type="entry name" value="HAMP"/>
    <property type="match status" value="1"/>
</dbReference>
<evidence type="ECO:0000256" key="3">
    <source>
        <dbReference type="ARBA" id="ARBA00012438"/>
    </source>
</evidence>
<dbReference type="PRINTS" id="PR00344">
    <property type="entry name" value="BCTRLSENSOR"/>
</dbReference>
<dbReference type="PANTHER" id="PTHR45436">
    <property type="entry name" value="SENSOR HISTIDINE KINASE YKOH"/>
    <property type="match status" value="1"/>
</dbReference>
<dbReference type="Gene3D" id="6.10.340.10">
    <property type="match status" value="1"/>
</dbReference>
<accession>A0ABP6YHB9</accession>
<evidence type="ECO:0000259" key="14">
    <source>
        <dbReference type="PROSITE" id="PS50885"/>
    </source>
</evidence>
<evidence type="ECO:0000256" key="6">
    <source>
        <dbReference type="ARBA" id="ARBA00022692"/>
    </source>
</evidence>
<keyword evidence="6 12" id="KW-0812">Transmembrane</keyword>
<feature type="region of interest" description="Disordered" evidence="11">
    <location>
        <begin position="83"/>
        <end position="102"/>
    </location>
</feature>
<evidence type="ECO:0000256" key="4">
    <source>
        <dbReference type="ARBA" id="ARBA00022553"/>
    </source>
</evidence>
<dbReference type="InterPro" id="IPR005467">
    <property type="entry name" value="His_kinase_dom"/>
</dbReference>
<dbReference type="RefSeq" id="WP_345569507.1">
    <property type="nucleotide sequence ID" value="NZ_BAABDQ010000020.1"/>
</dbReference>
<dbReference type="SMART" id="SM00387">
    <property type="entry name" value="HATPase_c"/>
    <property type="match status" value="1"/>
</dbReference>
<name>A0ABP6YHB9_9ACTN</name>
<comment type="catalytic activity">
    <reaction evidence="1">
        <text>ATP + protein L-histidine = ADP + protein N-phospho-L-histidine.</text>
        <dbReference type="EC" id="2.7.13.3"/>
    </reaction>
</comment>
<dbReference type="PROSITE" id="PS50109">
    <property type="entry name" value="HIS_KIN"/>
    <property type="match status" value="1"/>
</dbReference>
<dbReference type="InterPro" id="IPR003594">
    <property type="entry name" value="HATPase_dom"/>
</dbReference>
<dbReference type="EC" id="2.7.13.3" evidence="3"/>
<dbReference type="Proteomes" id="UP001500630">
    <property type="component" value="Unassembled WGS sequence"/>
</dbReference>
<dbReference type="Gene3D" id="3.30.565.10">
    <property type="entry name" value="Histidine kinase-like ATPase, C-terminal domain"/>
    <property type="match status" value="1"/>
</dbReference>
<dbReference type="SMART" id="SM00388">
    <property type="entry name" value="HisKA"/>
    <property type="match status" value="1"/>
</dbReference>
<dbReference type="SUPFAM" id="SSF47384">
    <property type="entry name" value="Homodimeric domain of signal transducing histidine kinase"/>
    <property type="match status" value="1"/>
</dbReference>
<keyword evidence="5" id="KW-0808">Transferase</keyword>
<dbReference type="CDD" id="cd00082">
    <property type="entry name" value="HisKA"/>
    <property type="match status" value="1"/>
</dbReference>
<sequence>MSIWSGRSLRVRLALFAGIAMLLLNIVVSAFVLYGIRSQATEARAHEVSSKTLRVLLLVKRNRLPKTLSVPELDGVQVVDPGGRVKSSTPNLAGQPRLTEDMPTRDRANDVEELCDLPGFPGRCEIVVALRAYQPEGVWVIYGFTASVPWYVSPQVVVFQVSVTALLVVLTWFGVSRIVARTLAPVESITRRLGEITAGGGGMRLPVPDNLDDEIRTLAETGNETLERLEAAMERQVAAMEQQRRFAGDASHDLRSPITAMRTQVEDAMLHPEDTDWQEVGNEVLSSLDRLQAIVTDLLELTRLDAGATGDYEDLDLGELAAAETARPRDKRVVTFLEPGVIVTGDRLQLARLLTNLLDNAERHAETRIVVSVRQEGDDAVMEVLDDGAGIAPDQREIVFQRFTRLDASRNRDAGGTGLGLAIAREIAAAHSGTLTLEDSDAGARFVLWLPLQREPFAGS</sequence>
<keyword evidence="4" id="KW-0597">Phosphoprotein</keyword>
<dbReference type="InterPro" id="IPR004358">
    <property type="entry name" value="Sig_transdc_His_kin-like_C"/>
</dbReference>
<dbReference type="InterPro" id="IPR036097">
    <property type="entry name" value="HisK_dim/P_sf"/>
</dbReference>
<dbReference type="InterPro" id="IPR003660">
    <property type="entry name" value="HAMP_dom"/>
</dbReference>
<dbReference type="InterPro" id="IPR003661">
    <property type="entry name" value="HisK_dim/P_dom"/>
</dbReference>
<proteinExistence type="predicted"/>
<evidence type="ECO:0000313" key="16">
    <source>
        <dbReference type="Proteomes" id="UP001500630"/>
    </source>
</evidence>
<feature type="domain" description="HAMP" evidence="14">
    <location>
        <begin position="180"/>
        <end position="234"/>
    </location>
</feature>
<feature type="transmembrane region" description="Helical" evidence="12">
    <location>
        <begin position="12"/>
        <end position="36"/>
    </location>
</feature>
<dbReference type="EMBL" id="BAABDQ010000020">
    <property type="protein sequence ID" value="GAA3582946.1"/>
    <property type="molecule type" value="Genomic_DNA"/>
</dbReference>
<dbReference type="Gene3D" id="1.10.287.130">
    <property type="match status" value="1"/>
</dbReference>
<evidence type="ECO:0000256" key="2">
    <source>
        <dbReference type="ARBA" id="ARBA00004236"/>
    </source>
</evidence>
<keyword evidence="16" id="KW-1185">Reference proteome</keyword>
<evidence type="ECO:0000256" key="10">
    <source>
        <dbReference type="ARBA" id="ARBA00023136"/>
    </source>
</evidence>
<dbReference type="Pfam" id="PF00512">
    <property type="entry name" value="HisKA"/>
    <property type="match status" value="1"/>
</dbReference>
<dbReference type="SUPFAM" id="SSF55874">
    <property type="entry name" value="ATPase domain of HSP90 chaperone/DNA topoisomerase II/histidine kinase"/>
    <property type="match status" value="1"/>
</dbReference>
<dbReference type="InterPro" id="IPR050428">
    <property type="entry name" value="TCS_sensor_his_kinase"/>
</dbReference>
<feature type="domain" description="Histidine kinase" evidence="13">
    <location>
        <begin position="249"/>
        <end position="454"/>
    </location>
</feature>
<comment type="caution">
    <text evidence="15">The sequence shown here is derived from an EMBL/GenBank/DDBJ whole genome shotgun (WGS) entry which is preliminary data.</text>
</comment>
<evidence type="ECO:0000256" key="1">
    <source>
        <dbReference type="ARBA" id="ARBA00000085"/>
    </source>
</evidence>
<organism evidence="15 16">
    <name type="scientific">Nonomuraea rosea</name>
    <dbReference type="NCBI Taxonomy" id="638574"/>
    <lineage>
        <taxon>Bacteria</taxon>
        <taxon>Bacillati</taxon>
        <taxon>Actinomycetota</taxon>
        <taxon>Actinomycetes</taxon>
        <taxon>Streptosporangiales</taxon>
        <taxon>Streptosporangiaceae</taxon>
        <taxon>Nonomuraea</taxon>
    </lineage>
</organism>
<evidence type="ECO:0000313" key="15">
    <source>
        <dbReference type="EMBL" id="GAA3582946.1"/>
    </source>
</evidence>
<evidence type="ECO:0000256" key="5">
    <source>
        <dbReference type="ARBA" id="ARBA00022679"/>
    </source>
</evidence>
<reference evidence="16" key="1">
    <citation type="journal article" date="2019" name="Int. J. Syst. Evol. Microbiol.">
        <title>The Global Catalogue of Microorganisms (GCM) 10K type strain sequencing project: providing services to taxonomists for standard genome sequencing and annotation.</title>
        <authorList>
            <consortium name="The Broad Institute Genomics Platform"/>
            <consortium name="The Broad Institute Genome Sequencing Center for Infectious Disease"/>
            <person name="Wu L."/>
            <person name="Ma J."/>
        </authorList>
    </citation>
    <scope>NUCLEOTIDE SEQUENCE [LARGE SCALE GENOMIC DNA]</scope>
    <source>
        <strain evidence="16">JCM 17326</strain>
    </source>
</reference>
<evidence type="ECO:0000256" key="9">
    <source>
        <dbReference type="ARBA" id="ARBA00023012"/>
    </source>
</evidence>
<comment type="subcellular location">
    <subcellularLocation>
        <location evidence="2">Cell membrane</location>
    </subcellularLocation>
</comment>
<dbReference type="InterPro" id="IPR036890">
    <property type="entry name" value="HATPase_C_sf"/>
</dbReference>
<evidence type="ECO:0000256" key="12">
    <source>
        <dbReference type="SAM" id="Phobius"/>
    </source>
</evidence>